<sequence length="324" mass="38267">VRAGVFDFFRKQIHDLSQRAGDESQRARHRARVLRHRRRIDFTRLRRQRLHGFHQRLLAQLSRGVIRVPSDDRHRSQRRRPPSQRRRFRRRHLPRRVERLHPDLSSRESSRHSPEVLLQPHFPRFAPLRLRLLQRLGRVRRRQFVPVRPQASLPAREPAGERVVSTRLAHQPSVVLDVLALSRVVLASRRRFRRARDARDDARATRLAGTTLGAYPSARARERAGALRQRRGHRARARVSALDGSSEARGAVCGAREIATRGASWRTSTRTRTPRWDWRSRTRRARRRLKRCVERATRATRDARGDATRATRRFRIRIRIRNDD</sequence>
<dbReference type="EMBL" id="CP000585">
    <property type="protein sequence ID" value="ABO96056.1"/>
    <property type="molecule type" value="Genomic_DNA"/>
</dbReference>
<dbReference type="KEGG" id="olu:OSTLU_92754"/>
<reference evidence="2 3" key="1">
    <citation type="journal article" date="2007" name="Proc. Natl. Acad. Sci. U.S.A.">
        <title>The tiny eukaryote Ostreococcus provides genomic insights into the paradox of plankton speciation.</title>
        <authorList>
            <person name="Palenik B."/>
            <person name="Grimwood J."/>
            <person name="Aerts A."/>
            <person name="Rouze P."/>
            <person name="Salamov A."/>
            <person name="Putnam N."/>
            <person name="Dupont C."/>
            <person name="Jorgensen R."/>
            <person name="Derelle E."/>
            <person name="Rombauts S."/>
            <person name="Zhou K."/>
            <person name="Otillar R."/>
            <person name="Merchant S.S."/>
            <person name="Podell S."/>
            <person name="Gaasterland T."/>
            <person name="Napoli C."/>
            <person name="Gendler K."/>
            <person name="Manuell A."/>
            <person name="Tai V."/>
            <person name="Vallon O."/>
            <person name="Piganeau G."/>
            <person name="Jancek S."/>
            <person name="Heijde M."/>
            <person name="Jabbari K."/>
            <person name="Bowler C."/>
            <person name="Lohr M."/>
            <person name="Robbens S."/>
            <person name="Werner G."/>
            <person name="Dubchak I."/>
            <person name="Pazour G.J."/>
            <person name="Ren Q."/>
            <person name="Paulsen I."/>
            <person name="Delwiche C."/>
            <person name="Schmutz J."/>
            <person name="Rokhsar D."/>
            <person name="Van de Peer Y."/>
            <person name="Moreau H."/>
            <person name="Grigoriev I.V."/>
        </authorList>
    </citation>
    <scope>NUCLEOTIDE SEQUENCE [LARGE SCALE GENOMIC DNA]</scope>
    <source>
        <strain evidence="2 3">CCE9901</strain>
    </source>
</reference>
<organism evidence="2 3">
    <name type="scientific">Ostreococcus lucimarinus (strain CCE9901)</name>
    <dbReference type="NCBI Taxonomy" id="436017"/>
    <lineage>
        <taxon>Eukaryota</taxon>
        <taxon>Viridiplantae</taxon>
        <taxon>Chlorophyta</taxon>
        <taxon>Mamiellophyceae</taxon>
        <taxon>Mamiellales</taxon>
        <taxon>Bathycoccaceae</taxon>
        <taxon>Ostreococcus</taxon>
    </lineage>
</organism>
<evidence type="ECO:0000313" key="2">
    <source>
        <dbReference type="EMBL" id="ABO96056.1"/>
    </source>
</evidence>
<feature type="compositionally biased region" description="Basic and acidic residues" evidence="1">
    <location>
        <begin position="95"/>
        <end position="114"/>
    </location>
</feature>
<name>A4RXJ3_OSTLU</name>
<feature type="region of interest" description="Disordered" evidence="1">
    <location>
        <begin position="68"/>
        <end position="115"/>
    </location>
</feature>
<dbReference type="HOGENOM" id="CLU_859402_0_0_1"/>
<keyword evidence="3" id="KW-1185">Reference proteome</keyword>
<dbReference type="RefSeq" id="XP_001417763.1">
    <property type="nucleotide sequence ID" value="XM_001417726.1"/>
</dbReference>
<feature type="non-terminal residue" evidence="2">
    <location>
        <position position="1"/>
    </location>
</feature>
<dbReference type="Proteomes" id="UP000001568">
    <property type="component" value="Chromosome 5"/>
</dbReference>
<dbReference type="Gramene" id="ABO96056">
    <property type="protein sequence ID" value="ABO96056"/>
    <property type="gene ID" value="OSTLU_92754"/>
</dbReference>
<feature type="compositionally biased region" description="Basic residues" evidence="1">
    <location>
        <begin position="75"/>
        <end position="94"/>
    </location>
</feature>
<dbReference type="AlphaFoldDB" id="A4RXJ3"/>
<accession>A4RXJ3</accession>
<proteinExistence type="predicted"/>
<evidence type="ECO:0000313" key="3">
    <source>
        <dbReference type="Proteomes" id="UP000001568"/>
    </source>
</evidence>
<evidence type="ECO:0000256" key="1">
    <source>
        <dbReference type="SAM" id="MobiDB-lite"/>
    </source>
</evidence>
<protein>
    <submittedName>
        <fullName evidence="2">Uncharacterized protein</fullName>
    </submittedName>
</protein>
<dbReference type="GeneID" id="5001707"/>
<gene>
    <name evidence="2" type="ORF">OSTLU_92754</name>
</gene>